<dbReference type="OrthoDB" id="3043484at2759"/>
<comment type="caution">
    <text evidence="1">The sequence shown here is derived from an EMBL/GenBank/DDBJ whole genome shotgun (WGS) entry which is preliminary data.</text>
</comment>
<dbReference type="AlphaFoldDB" id="A0A401GKE9"/>
<dbReference type="STRING" id="139825.A0A401GKE9"/>
<dbReference type="RefSeq" id="XP_027613560.1">
    <property type="nucleotide sequence ID" value="XM_027757759.1"/>
</dbReference>
<gene>
    <name evidence="1" type="ORF">SCP_0410320</name>
</gene>
<evidence type="ECO:0000313" key="1">
    <source>
        <dbReference type="EMBL" id="GBE82647.1"/>
    </source>
</evidence>
<dbReference type="EMBL" id="BFAD01000004">
    <property type="protein sequence ID" value="GBE82647.1"/>
    <property type="molecule type" value="Genomic_DNA"/>
</dbReference>
<organism evidence="1 2">
    <name type="scientific">Sparassis crispa</name>
    <dbReference type="NCBI Taxonomy" id="139825"/>
    <lineage>
        <taxon>Eukaryota</taxon>
        <taxon>Fungi</taxon>
        <taxon>Dikarya</taxon>
        <taxon>Basidiomycota</taxon>
        <taxon>Agaricomycotina</taxon>
        <taxon>Agaricomycetes</taxon>
        <taxon>Polyporales</taxon>
        <taxon>Sparassidaceae</taxon>
        <taxon>Sparassis</taxon>
    </lineage>
</organism>
<reference evidence="1 2" key="1">
    <citation type="journal article" date="2018" name="Sci. Rep.">
        <title>Genome sequence of the cauliflower mushroom Sparassis crispa (Hanabiratake) and its association with beneficial usage.</title>
        <authorList>
            <person name="Kiyama R."/>
            <person name="Furutani Y."/>
            <person name="Kawaguchi K."/>
            <person name="Nakanishi T."/>
        </authorList>
    </citation>
    <scope>NUCLEOTIDE SEQUENCE [LARGE SCALE GENOMIC DNA]</scope>
</reference>
<dbReference type="InParanoid" id="A0A401GKE9"/>
<sequence>MWATNDDPGAWFVVLGGKNPGVKDAEPFMVGSKYTFPLPISVKCDTCNQADDVNRFNELLKPLKKLNPDSCTMLNLMANSPLMAEILPDIDEYYCVVHGSSSGIYLH</sequence>
<dbReference type="GeneID" id="38779564"/>
<protein>
    <submittedName>
        <fullName evidence="1">Uncharacterized protein</fullName>
    </submittedName>
</protein>
<keyword evidence="2" id="KW-1185">Reference proteome</keyword>
<accession>A0A401GKE9</accession>
<name>A0A401GKE9_9APHY</name>
<proteinExistence type="predicted"/>
<evidence type="ECO:0000313" key="2">
    <source>
        <dbReference type="Proteomes" id="UP000287166"/>
    </source>
</evidence>
<dbReference type="Proteomes" id="UP000287166">
    <property type="component" value="Unassembled WGS sequence"/>
</dbReference>